<evidence type="ECO:0000313" key="3">
    <source>
        <dbReference type="EMBL" id="NEV13264.1"/>
    </source>
</evidence>
<organism evidence="3 4">
    <name type="scientific">Rhizobium tropici</name>
    <dbReference type="NCBI Taxonomy" id="398"/>
    <lineage>
        <taxon>Bacteria</taxon>
        <taxon>Pseudomonadati</taxon>
        <taxon>Pseudomonadota</taxon>
        <taxon>Alphaproteobacteria</taxon>
        <taxon>Hyphomicrobiales</taxon>
        <taxon>Rhizobiaceae</taxon>
        <taxon>Rhizobium/Agrobacterium group</taxon>
        <taxon>Rhizobium</taxon>
    </lineage>
</organism>
<dbReference type="InterPro" id="IPR007055">
    <property type="entry name" value="BON_dom"/>
</dbReference>
<feature type="compositionally biased region" description="Basic and acidic residues" evidence="1">
    <location>
        <begin position="49"/>
        <end position="78"/>
    </location>
</feature>
<accession>A0A6P1CEL3</accession>
<dbReference type="AlphaFoldDB" id="A0A6P1CEL3"/>
<dbReference type="InterPro" id="IPR014004">
    <property type="entry name" value="Transpt-assoc_nodulatn_dom_bac"/>
</dbReference>
<gene>
    <name evidence="3" type="ORF">GXW80_19920</name>
</gene>
<evidence type="ECO:0000259" key="2">
    <source>
        <dbReference type="PROSITE" id="PS50914"/>
    </source>
</evidence>
<evidence type="ECO:0000313" key="4">
    <source>
        <dbReference type="Proteomes" id="UP000471190"/>
    </source>
</evidence>
<reference evidence="3 4" key="1">
    <citation type="submission" date="2020-02" db="EMBL/GenBank/DDBJ databases">
        <title>Draft genome sequence of Rhizobium tropici.</title>
        <authorList>
            <person name="Khayi S."/>
            <person name="Jemo M."/>
        </authorList>
    </citation>
    <scope>NUCLEOTIDE SEQUENCE [LARGE SCALE GENOMIC DNA]</scope>
    <source>
        <strain evidence="3 4">A12</strain>
    </source>
</reference>
<comment type="caution">
    <text evidence="3">The sequence shown here is derived from an EMBL/GenBank/DDBJ whole genome shotgun (WGS) entry which is preliminary data.</text>
</comment>
<proteinExistence type="predicted"/>
<dbReference type="Gene3D" id="3.30.1340.30">
    <property type="match status" value="1"/>
</dbReference>
<dbReference type="SMART" id="SM00749">
    <property type="entry name" value="BON"/>
    <property type="match status" value="1"/>
</dbReference>
<dbReference type="PROSITE" id="PS50914">
    <property type="entry name" value="BON"/>
    <property type="match status" value="1"/>
</dbReference>
<dbReference type="RefSeq" id="WP_015343788.1">
    <property type="nucleotide sequence ID" value="NZ_JAADZA010000024.1"/>
</dbReference>
<feature type="region of interest" description="Disordered" evidence="1">
    <location>
        <begin position="1"/>
        <end position="111"/>
    </location>
</feature>
<protein>
    <submittedName>
        <fullName evidence="3">BON domain-containing protein</fullName>
    </submittedName>
</protein>
<evidence type="ECO:0000256" key="1">
    <source>
        <dbReference type="SAM" id="MobiDB-lite"/>
    </source>
</evidence>
<sequence length="182" mass="19486">MAKISDRTNARGSPHRGDTRTVQALDQAAGGSGDIESEQRAGGASPIELRPENGTDDARCEDSATHDLLRRQMADEVSGKISDVRAASGSEETNGGTRPETPYASTPERTDVEIRTEIESRLKADQLLDETGIFVTVSHGRVVIEGSVENHEAKQRAEAISRQAGGIIGHDSNLAVRKSQRA</sequence>
<dbReference type="Pfam" id="PF04972">
    <property type="entry name" value="BON"/>
    <property type="match status" value="1"/>
</dbReference>
<feature type="domain" description="BON" evidence="2">
    <location>
        <begin position="110"/>
        <end position="178"/>
    </location>
</feature>
<dbReference type="Proteomes" id="UP000471190">
    <property type="component" value="Unassembled WGS sequence"/>
</dbReference>
<dbReference type="EMBL" id="JAADZA010000024">
    <property type="protein sequence ID" value="NEV13264.1"/>
    <property type="molecule type" value="Genomic_DNA"/>
</dbReference>
<name>A0A6P1CEL3_RHITR</name>
<feature type="compositionally biased region" description="Basic and acidic residues" evidence="1">
    <location>
        <begin position="1"/>
        <end position="19"/>
    </location>
</feature>